<comment type="caution">
    <text evidence="3">The sequence shown here is derived from an EMBL/GenBank/DDBJ whole genome shotgun (WGS) entry which is preliminary data.</text>
</comment>
<dbReference type="Proteomes" id="UP000262882">
    <property type="component" value="Unassembled WGS sequence"/>
</dbReference>
<sequence length="166" mass="17456">MNGERRTVVTGRGRARTPPDAAQPPGARPADDQGGAPEPPGTETQDPDPLHTDPNCSGECGWAAPHGYLHGDLHDEAPRPDEASALIRAQLRIALGTLAIVLAVVAGLPALLALVPAVARARLGGVPLSWLVLLLGVQPVWVAVSLRQLRRAERAERDLTRPVDGP</sequence>
<keyword evidence="2" id="KW-0812">Transmembrane</keyword>
<dbReference type="AlphaFoldDB" id="A0A372GJ59"/>
<accession>A0A372GJ59</accession>
<gene>
    <name evidence="3" type="ORF">D0T12_10185</name>
</gene>
<organism evidence="3 4">
    <name type="scientific">Actinomadura spongiicola</name>
    <dbReference type="NCBI Taxonomy" id="2303421"/>
    <lineage>
        <taxon>Bacteria</taxon>
        <taxon>Bacillati</taxon>
        <taxon>Actinomycetota</taxon>
        <taxon>Actinomycetes</taxon>
        <taxon>Streptosporangiales</taxon>
        <taxon>Thermomonosporaceae</taxon>
        <taxon>Actinomadura</taxon>
    </lineage>
</organism>
<keyword evidence="2" id="KW-0472">Membrane</keyword>
<dbReference type="OrthoDB" id="3483591at2"/>
<evidence type="ECO:0000256" key="2">
    <source>
        <dbReference type="SAM" id="Phobius"/>
    </source>
</evidence>
<feature type="region of interest" description="Disordered" evidence="1">
    <location>
        <begin position="1"/>
        <end position="58"/>
    </location>
</feature>
<evidence type="ECO:0008006" key="5">
    <source>
        <dbReference type="Google" id="ProtNLM"/>
    </source>
</evidence>
<dbReference type="RefSeq" id="WP_117399257.1">
    <property type="nucleotide sequence ID" value="NZ_QVNQ01000003.1"/>
</dbReference>
<dbReference type="EMBL" id="QVNQ01000003">
    <property type="protein sequence ID" value="RFS85398.1"/>
    <property type="molecule type" value="Genomic_DNA"/>
</dbReference>
<name>A0A372GJ59_9ACTN</name>
<keyword evidence="4" id="KW-1185">Reference proteome</keyword>
<keyword evidence="2" id="KW-1133">Transmembrane helix</keyword>
<proteinExistence type="predicted"/>
<evidence type="ECO:0000256" key="1">
    <source>
        <dbReference type="SAM" id="MobiDB-lite"/>
    </source>
</evidence>
<evidence type="ECO:0000313" key="4">
    <source>
        <dbReference type="Proteomes" id="UP000262882"/>
    </source>
</evidence>
<feature type="transmembrane region" description="Helical" evidence="2">
    <location>
        <begin position="93"/>
        <end position="115"/>
    </location>
</feature>
<protein>
    <recommendedName>
        <fullName evidence="5">DUF485 domain-containing protein</fullName>
    </recommendedName>
</protein>
<reference evidence="3 4" key="1">
    <citation type="submission" date="2018-08" db="EMBL/GenBank/DDBJ databases">
        <title>Actinomadura spongicola sp. nov., isolated from marine sponge Leucetta chagosensis.</title>
        <authorList>
            <person name="Li L."/>
            <person name="Lin H.W."/>
        </authorList>
    </citation>
    <scope>NUCLEOTIDE SEQUENCE [LARGE SCALE GENOMIC DNA]</scope>
    <source>
        <strain evidence="3 4">LHW52907</strain>
    </source>
</reference>
<feature type="transmembrane region" description="Helical" evidence="2">
    <location>
        <begin position="127"/>
        <end position="146"/>
    </location>
</feature>
<evidence type="ECO:0000313" key="3">
    <source>
        <dbReference type="EMBL" id="RFS85398.1"/>
    </source>
</evidence>